<evidence type="ECO:0000256" key="4">
    <source>
        <dbReference type="SAM" id="SignalP"/>
    </source>
</evidence>
<dbReference type="EnsemblMetazoa" id="AALFPA23_000962.R38338">
    <property type="protein sequence ID" value="AALFPA23_000962.P38338"/>
    <property type="gene ID" value="AALFPA23_000962"/>
</dbReference>
<proteinExistence type="predicted"/>
<evidence type="ECO:0000313" key="7">
    <source>
        <dbReference type="Proteomes" id="UP000069940"/>
    </source>
</evidence>
<evidence type="ECO:0000259" key="5">
    <source>
        <dbReference type="PROSITE" id="PS50158"/>
    </source>
</evidence>
<keyword evidence="2" id="KW-0863">Zinc-finger</keyword>
<dbReference type="InterPro" id="IPR001223">
    <property type="entry name" value="Glyco_hydro18_cat"/>
</dbReference>
<dbReference type="InterPro" id="IPR017853">
    <property type="entry name" value="GH"/>
</dbReference>
<dbReference type="Pfam" id="PF00704">
    <property type="entry name" value="Glyco_hydro_18"/>
    <property type="match status" value="1"/>
</dbReference>
<organism evidence="6 7">
    <name type="scientific">Aedes albopictus</name>
    <name type="common">Asian tiger mosquito</name>
    <name type="synonym">Stegomyia albopicta</name>
    <dbReference type="NCBI Taxonomy" id="7160"/>
    <lineage>
        <taxon>Eukaryota</taxon>
        <taxon>Metazoa</taxon>
        <taxon>Ecdysozoa</taxon>
        <taxon>Arthropoda</taxon>
        <taxon>Hexapoda</taxon>
        <taxon>Insecta</taxon>
        <taxon>Pterygota</taxon>
        <taxon>Neoptera</taxon>
        <taxon>Endopterygota</taxon>
        <taxon>Diptera</taxon>
        <taxon>Nematocera</taxon>
        <taxon>Culicoidea</taxon>
        <taxon>Culicidae</taxon>
        <taxon>Culicinae</taxon>
        <taxon>Aedini</taxon>
        <taxon>Aedes</taxon>
        <taxon>Stegomyia</taxon>
    </lineage>
</organism>
<keyword evidence="1 4" id="KW-0732">Signal</keyword>
<sequence>MNLWLKFLIYLRLLGIACSHQVRGSIVCYLRLRSDLDESLQSQLRKCSYVVVCDDFCERRKPFQPYTGDKLSQLKQMAPHAKLLLSIPLSVNPFELRVDEGSEQLCHEIEHCVRDDLYDGVDLDFNAFVLDFADQIIFSQFLERLRQRLKSKIIISLSLDVQRFTTGPLANSIIQYADFVVTSRDDSFTDGNQDDGEFLIRQYSDAAIDRLVAGGFPPEKIVLGLQTAGIVTNPSERHEFPLKRCAIIGLIPYSQVCELRDQSKSFCSWNSDRRCLLFDGQSKLIYDNKDAAKQRAHQCIKHGLKGVSILLHYDDSTGLCGDKKYPLLNAVDEILSAQHDDEHSREEKSKTNIVNHHNSHSLNDEINRLESAIEHLEKSSNLFEKIANLLLRALYKLVDVVISFMNTKTGDGSSSARDVPEPIPEPKNPTVDEGNGDGFNPGTNNDSFELIDKEVDKIAEEHHIADTGTSEIKKHEETDAVHSLMDTLEDFNRLWVQSTVFCERSDEFIDRKALAVEVFQKQTRSSEEQRLCYACGSANHVMRNCELLKKVRNESSRVPVKPKMRSAVAIEEEVFHGSVCFAAFKEETHGGWYLDSGASSLLNDTTRMEKQNVILANVRDASDDDHRATTSTISADSGNNFPEFMQKLSHTK</sequence>
<feature type="signal peptide" evidence="4">
    <location>
        <begin position="1"/>
        <end position="19"/>
    </location>
</feature>
<protein>
    <recommendedName>
        <fullName evidence="5">CCHC-type domain-containing protein</fullName>
    </recommendedName>
</protein>
<dbReference type="SUPFAM" id="SSF51445">
    <property type="entry name" value="(Trans)glycosidases"/>
    <property type="match status" value="1"/>
</dbReference>
<evidence type="ECO:0000256" key="3">
    <source>
        <dbReference type="SAM" id="MobiDB-lite"/>
    </source>
</evidence>
<dbReference type="Proteomes" id="UP000069940">
    <property type="component" value="Unassembled WGS sequence"/>
</dbReference>
<keyword evidence="7" id="KW-1185">Reference proteome</keyword>
<name>A0ABM1XMB2_AEDAL</name>
<reference evidence="7" key="1">
    <citation type="journal article" date="2015" name="Proc. Natl. Acad. Sci. U.S.A.">
        <title>Genome sequence of the Asian Tiger mosquito, Aedes albopictus, reveals insights into its biology, genetics, and evolution.</title>
        <authorList>
            <person name="Chen X.G."/>
            <person name="Jiang X."/>
            <person name="Gu J."/>
            <person name="Xu M."/>
            <person name="Wu Y."/>
            <person name="Deng Y."/>
            <person name="Zhang C."/>
            <person name="Bonizzoni M."/>
            <person name="Dermauw W."/>
            <person name="Vontas J."/>
            <person name="Armbruster P."/>
            <person name="Huang X."/>
            <person name="Yang Y."/>
            <person name="Zhang H."/>
            <person name="He W."/>
            <person name="Peng H."/>
            <person name="Liu Y."/>
            <person name="Wu K."/>
            <person name="Chen J."/>
            <person name="Lirakis M."/>
            <person name="Topalis P."/>
            <person name="Van Leeuwen T."/>
            <person name="Hall A.B."/>
            <person name="Jiang X."/>
            <person name="Thorpe C."/>
            <person name="Mueller R.L."/>
            <person name="Sun C."/>
            <person name="Waterhouse R.M."/>
            <person name="Yan G."/>
            <person name="Tu Z.J."/>
            <person name="Fang X."/>
            <person name="James A.A."/>
        </authorList>
    </citation>
    <scope>NUCLEOTIDE SEQUENCE [LARGE SCALE GENOMIC DNA]</scope>
    <source>
        <strain evidence="7">Foshan</strain>
    </source>
</reference>
<dbReference type="GeneID" id="115268207"/>
<evidence type="ECO:0000256" key="2">
    <source>
        <dbReference type="PROSITE-ProRule" id="PRU00047"/>
    </source>
</evidence>
<keyword evidence="2" id="KW-0479">Metal-binding</keyword>
<evidence type="ECO:0000256" key="1">
    <source>
        <dbReference type="ARBA" id="ARBA00022729"/>
    </source>
</evidence>
<feature type="domain" description="CCHC-type" evidence="5">
    <location>
        <begin position="532"/>
        <end position="545"/>
    </location>
</feature>
<dbReference type="Gene3D" id="3.20.20.80">
    <property type="entry name" value="Glycosidases"/>
    <property type="match status" value="1"/>
</dbReference>
<keyword evidence="2" id="KW-0862">Zinc</keyword>
<accession>A0ABM1XMB2</accession>
<dbReference type="InterPro" id="IPR001878">
    <property type="entry name" value="Znf_CCHC"/>
</dbReference>
<reference evidence="6" key="2">
    <citation type="submission" date="2025-05" db="UniProtKB">
        <authorList>
            <consortium name="EnsemblMetazoa"/>
        </authorList>
    </citation>
    <scope>IDENTIFICATION</scope>
    <source>
        <strain evidence="6">Foshan</strain>
    </source>
</reference>
<evidence type="ECO:0000313" key="6">
    <source>
        <dbReference type="EnsemblMetazoa" id="AALFPA23_000962.P38338"/>
    </source>
</evidence>
<feature type="chain" id="PRO_5046214045" description="CCHC-type domain-containing protein" evidence="4">
    <location>
        <begin position="20"/>
        <end position="652"/>
    </location>
</feature>
<dbReference type="PROSITE" id="PS50158">
    <property type="entry name" value="ZF_CCHC"/>
    <property type="match status" value="1"/>
</dbReference>
<dbReference type="RefSeq" id="XP_029732124.1">
    <property type="nucleotide sequence ID" value="XM_029876264.1"/>
</dbReference>
<feature type="region of interest" description="Disordered" evidence="3">
    <location>
        <begin position="409"/>
        <end position="446"/>
    </location>
</feature>